<keyword evidence="7 11" id="KW-1133">Transmembrane helix</keyword>
<keyword evidence="3" id="KW-1003">Cell membrane</keyword>
<evidence type="ECO:0000256" key="4">
    <source>
        <dbReference type="ARBA" id="ARBA00022481"/>
    </source>
</evidence>
<evidence type="ECO:0000256" key="9">
    <source>
        <dbReference type="ARBA" id="ARBA00025772"/>
    </source>
</evidence>
<dbReference type="SUPFAM" id="SSF54523">
    <property type="entry name" value="Pili subunits"/>
    <property type="match status" value="1"/>
</dbReference>
<evidence type="ECO:0000256" key="1">
    <source>
        <dbReference type="ARBA" id="ARBA00004377"/>
    </source>
</evidence>
<keyword evidence="5" id="KW-0997">Cell inner membrane</keyword>
<dbReference type="RefSeq" id="WP_011188698.1">
    <property type="nucleotide sequence ID" value="NC_006138.1"/>
</dbReference>
<name>Q6AN88_DESPS</name>
<evidence type="ECO:0000256" key="7">
    <source>
        <dbReference type="ARBA" id="ARBA00022989"/>
    </source>
</evidence>
<dbReference type="GO" id="GO:0015628">
    <property type="term" value="P:protein secretion by the type II secretion system"/>
    <property type="evidence" value="ECO:0007669"/>
    <property type="project" value="InterPro"/>
</dbReference>
<feature type="domain" description="General secretion pathway GspH" evidence="12">
    <location>
        <begin position="46"/>
        <end position="166"/>
    </location>
</feature>
<dbReference type="Gene3D" id="3.30.700.10">
    <property type="entry name" value="Glycoprotein, Type 4 Pilin"/>
    <property type="match status" value="1"/>
</dbReference>
<comment type="similarity">
    <text evidence="9">Belongs to the GSP H family.</text>
</comment>
<dbReference type="STRING" id="177439.DP1457"/>
<sequence>MIITVKNSGGFTLIELVAVMIIISVLAMFAIPSVMEALPNYRLKSAVNELRASLQQARGVAVRENGSVAFSVGPMDLSEDGMDFSFIENEGPKKHGADFANYGSTGYGLAQVKKDWDGNIAVQVSLPHTITFTSRGTADPATVYLDNGFGQEKNNLCYAVEVLTTGFIRVHKYVPCPAADKTCWAK</sequence>
<dbReference type="Pfam" id="PF07963">
    <property type="entry name" value="N_methyl"/>
    <property type="match status" value="1"/>
</dbReference>
<evidence type="ECO:0000313" key="13">
    <source>
        <dbReference type="EMBL" id="CAG36186.1"/>
    </source>
</evidence>
<dbReference type="OrthoDB" id="5422634at2"/>
<reference evidence="14" key="1">
    <citation type="journal article" date="2004" name="Environ. Microbiol.">
        <title>The genome of Desulfotalea psychrophila, a sulfate-reducing bacterium from permanently cold Arctic sediments.</title>
        <authorList>
            <person name="Rabus R."/>
            <person name="Ruepp A."/>
            <person name="Frickey T."/>
            <person name="Rattei T."/>
            <person name="Fartmann B."/>
            <person name="Stark M."/>
            <person name="Bauer M."/>
            <person name="Zibat A."/>
            <person name="Lombardot T."/>
            <person name="Becker I."/>
            <person name="Amann J."/>
            <person name="Gellner K."/>
            <person name="Teeling H."/>
            <person name="Leuschner W.D."/>
            <person name="Gloeckner F.-O."/>
            <person name="Lupas A.N."/>
            <person name="Amann R."/>
            <person name="Klenk H.-P."/>
        </authorList>
    </citation>
    <scope>NUCLEOTIDE SEQUENCE [LARGE SCALE GENOMIC DNA]</scope>
    <source>
        <strain evidence="14">DSM 12343 / LSv54</strain>
    </source>
</reference>
<dbReference type="InterPro" id="IPR012902">
    <property type="entry name" value="N_methyl_site"/>
</dbReference>
<evidence type="ECO:0000256" key="5">
    <source>
        <dbReference type="ARBA" id="ARBA00022519"/>
    </source>
</evidence>
<dbReference type="eggNOG" id="COG4970">
    <property type="taxonomic scope" value="Bacteria"/>
</dbReference>
<evidence type="ECO:0000259" key="12">
    <source>
        <dbReference type="Pfam" id="PF12019"/>
    </source>
</evidence>
<proteinExistence type="inferred from homology"/>
<dbReference type="InterPro" id="IPR022346">
    <property type="entry name" value="T2SS_GspH"/>
</dbReference>
<accession>Q6AN88</accession>
<evidence type="ECO:0000313" key="14">
    <source>
        <dbReference type="Proteomes" id="UP000000602"/>
    </source>
</evidence>
<evidence type="ECO:0000256" key="2">
    <source>
        <dbReference type="ARBA" id="ARBA00021549"/>
    </source>
</evidence>
<comment type="subcellular location">
    <subcellularLocation>
        <location evidence="1">Cell inner membrane</location>
        <topology evidence="1">Single-pass membrane protein</topology>
    </subcellularLocation>
</comment>
<dbReference type="KEGG" id="dps:DP1457"/>
<dbReference type="Proteomes" id="UP000000602">
    <property type="component" value="Chromosome"/>
</dbReference>
<organism evidence="13 14">
    <name type="scientific">Desulfotalea psychrophila (strain LSv54 / DSM 12343)</name>
    <dbReference type="NCBI Taxonomy" id="177439"/>
    <lineage>
        <taxon>Bacteria</taxon>
        <taxon>Pseudomonadati</taxon>
        <taxon>Thermodesulfobacteriota</taxon>
        <taxon>Desulfobulbia</taxon>
        <taxon>Desulfobulbales</taxon>
        <taxon>Desulfocapsaceae</taxon>
        <taxon>Desulfotalea</taxon>
    </lineage>
</organism>
<keyword evidence="4" id="KW-0488">Methylation</keyword>
<dbReference type="InterPro" id="IPR045584">
    <property type="entry name" value="Pilin-like"/>
</dbReference>
<dbReference type="EMBL" id="CR522870">
    <property type="protein sequence ID" value="CAG36186.1"/>
    <property type="molecule type" value="Genomic_DNA"/>
</dbReference>
<gene>
    <name evidence="13" type="ordered locus">DP1457</name>
</gene>
<protein>
    <recommendedName>
        <fullName evidence="2">Type II secretion system protein H</fullName>
    </recommendedName>
    <alternativeName>
        <fullName evidence="10">General secretion pathway protein H</fullName>
    </alternativeName>
</protein>
<dbReference type="NCBIfam" id="TIGR02532">
    <property type="entry name" value="IV_pilin_GFxxxE"/>
    <property type="match status" value="1"/>
</dbReference>
<keyword evidence="6 11" id="KW-0812">Transmembrane</keyword>
<evidence type="ECO:0000256" key="10">
    <source>
        <dbReference type="ARBA" id="ARBA00030775"/>
    </source>
</evidence>
<keyword evidence="8 11" id="KW-0472">Membrane</keyword>
<dbReference type="HOGENOM" id="CLU_1452282_0_0_7"/>
<dbReference type="GO" id="GO:0015627">
    <property type="term" value="C:type II protein secretion system complex"/>
    <property type="evidence" value="ECO:0007669"/>
    <property type="project" value="InterPro"/>
</dbReference>
<evidence type="ECO:0000256" key="6">
    <source>
        <dbReference type="ARBA" id="ARBA00022692"/>
    </source>
</evidence>
<dbReference type="PROSITE" id="PS00409">
    <property type="entry name" value="PROKAR_NTER_METHYL"/>
    <property type="match status" value="1"/>
</dbReference>
<evidence type="ECO:0000256" key="3">
    <source>
        <dbReference type="ARBA" id="ARBA00022475"/>
    </source>
</evidence>
<dbReference type="GO" id="GO:0005886">
    <property type="term" value="C:plasma membrane"/>
    <property type="evidence" value="ECO:0007669"/>
    <property type="project" value="UniProtKB-SubCell"/>
</dbReference>
<evidence type="ECO:0000256" key="11">
    <source>
        <dbReference type="SAM" id="Phobius"/>
    </source>
</evidence>
<dbReference type="AlphaFoldDB" id="Q6AN88"/>
<feature type="transmembrane region" description="Helical" evidence="11">
    <location>
        <begin position="12"/>
        <end position="35"/>
    </location>
</feature>
<dbReference type="Pfam" id="PF12019">
    <property type="entry name" value="GspH"/>
    <property type="match status" value="1"/>
</dbReference>
<keyword evidence="14" id="KW-1185">Reference proteome</keyword>
<evidence type="ECO:0000256" key="8">
    <source>
        <dbReference type="ARBA" id="ARBA00023136"/>
    </source>
</evidence>